<dbReference type="InterPro" id="IPR050177">
    <property type="entry name" value="Lipid_A_modif_metabolic_enz"/>
</dbReference>
<protein>
    <submittedName>
        <fullName evidence="3">NAD-dependent epimerase/dehydratase</fullName>
    </submittedName>
</protein>
<organism evidence="3">
    <name type="scientific">mine drainage metagenome</name>
    <dbReference type="NCBI Taxonomy" id="410659"/>
    <lineage>
        <taxon>unclassified sequences</taxon>
        <taxon>metagenomes</taxon>
        <taxon>ecological metagenomes</taxon>
    </lineage>
</organism>
<dbReference type="PANTHER" id="PTHR43245">
    <property type="entry name" value="BIFUNCTIONAL POLYMYXIN RESISTANCE PROTEIN ARNA"/>
    <property type="match status" value="1"/>
</dbReference>
<proteinExistence type="predicted"/>
<feature type="transmembrane region" description="Helical" evidence="1">
    <location>
        <begin position="20"/>
        <end position="42"/>
    </location>
</feature>
<dbReference type="PANTHER" id="PTHR43245:SF23">
    <property type="entry name" value="NAD(P)-BINDING DOMAIN-CONTAINING PROTEIN"/>
    <property type="match status" value="1"/>
</dbReference>
<accession>E6PD83</accession>
<dbReference type="SUPFAM" id="SSF51735">
    <property type="entry name" value="NAD(P)-binding Rossmann-fold domains"/>
    <property type="match status" value="1"/>
</dbReference>
<dbReference type="EMBL" id="CABL01000001">
    <property type="protein sequence ID" value="CBH74435.1"/>
    <property type="molecule type" value="Genomic_DNA"/>
</dbReference>
<gene>
    <name evidence="3" type="ORF">CARN1_2322</name>
</gene>
<name>E6PD83_9ZZZZ</name>
<keyword evidence="1" id="KW-1133">Transmembrane helix</keyword>
<dbReference type="CDD" id="cd08946">
    <property type="entry name" value="SDR_e"/>
    <property type="match status" value="1"/>
</dbReference>
<feature type="domain" description="NAD-dependent epimerase/dehydratase" evidence="2">
    <location>
        <begin position="25"/>
        <end position="255"/>
    </location>
</feature>
<dbReference type="Pfam" id="PF01370">
    <property type="entry name" value="Epimerase"/>
    <property type="match status" value="1"/>
</dbReference>
<evidence type="ECO:0000256" key="1">
    <source>
        <dbReference type="SAM" id="Phobius"/>
    </source>
</evidence>
<dbReference type="Gene3D" id="3.40.50.720">
    <property type="entry name" value="NAD(P)-binding Rossmann-like Domain"/>
    <property type="match status" value="1"/>
</dbReference>
<keyword evidence="1" id="KW-0812">Transmembrane</keyword>
<keyword evidence="1" id="KW-0472">Membrane</keyword>
<dbReference type="AlphaFoldDB" id="E6PD83"/>
<evidence type="ECO:0000313" key="3">
    <source>
        <dbReference type="EMBL" id="CBH74435.1"/>
    </source>
</evidence>
<sequence>MASDWVSEYFGSYRLKQGDYLIVRVLVTGNLGFVGAVVTRYLQDHGHRVVGLDTGFFSECVALPPPKPDEQIIADVRDAQSLPEVDAVVHLAALSNDPLGELDEEITHSINVKGSLNIAGLAKRRGIKRFVFASSCSMYGISESGVADEESQQNPQTAYARSKVVAERGILALASDGFAACSLRFATAYGFSERPRLDIVVNNFIASAIAHGELILESDGTPWRPLVHVKDMARAILGVLEGNPSKSAGWAYNVGCGEENYQVRNIAELVSSALGGLPCRIGTARGSDTRSYRVSFERFADAYPEATPIERLPAIVSQLATDYSAVLTKEDFESIRFFRLRQINALLKAGQINSDLRWNNKFLREASS</sequence>
<dbReference type="InterPro" id="IPR001509">
    <property type="entry name" value="Epimerase_deHydtase"/>
</dbReference>
<dbReference type="InterPro" id="IPR036291">
    <property type="entry name" value="NAD(P)-bd_dom_sf"/>
</dbReference>
<reference evidence="3" key="1">
    <citation type="submission" date="2009-10" db="EMBL/GenBank/DDBJ databases">
        <title>Diversity of trophic interactions inside an arsenic-rich microbial ecosystem.</title>
        <authorList>
            <person name="Bertin P.N."/>
            <person name="Heinrich-Salmeron A."/>
            <person name="Pelletier E."/>
            <person name="Goulhen-Chollet F."/>
            <person name="Arsene-Ploetze F."/>
            <person name="Gallien S."/>
            <person name="Calteau A."/>
            <person name="Vallenet D."/>
            <person name="Casiot C."/>
            <person name="Chane-Woon-Ming B."/>
            <person name="Giloteaux L."/>
            <person name="Barakat M."/>
            <person name="Bonnefoy V."/>
            <person name="Bruneel O."/>
            <person name="Chandler M."/>
            <person name="Cleiss J."/>
            <person name="Duran R."/>
            <person name="Elbaz-Poulichet F."/>
            <person name="Fonknechten N."/>
            <person name="Lauga B."/>
            <person name="Mornico D."/>
            <person name="Ortet P."/>
            <person name="Schaeffer C."/>
            <person name="Siguier P."/>
            <person name="Alexander Thil Smith A."/>
            <person name="Van Dorsselaer A."/>
            <person name="Weissenbach J."/>
            <person name="Medigue C."/>
            <person name="Le Paslier D."/>
        </authorList>
    </citation>
    <scope>NUCLEOTIDE SEQUENCE</scope>
</reference>
<evidence type="ECO:0000259" key="2">
    <source>
        <dbReference type="Pfam" id="PF01370"/>
    </source>
</evidence>
<comment type="caution">
    <text evidence="3">The sequence shown here is derived from an EMBL/GenBank/DDBJ whole genome shotgun (WGS) entry which is preliminary data.</text>
</comment>